<dbReference type="EMBL" id="AJWY01013135">
    <property type="protein sequence ID" value="EKC47956.1"/>
    <property type="molecule type" value="Genomic_DNA"/>
</dbReference>
<evidence type="ECO:0000259" key="4">
    <source>
        <dbReference type="Pfam" id="PF13407"/>
    </source>
</evidence>
<dbReference type="PANTHER" id="PTHR46847">
    <property type="entry name" value="D-ALLOSE-BINDING PERIPLASMIC PROTEIN-RELATED"/>
    <property type="match status" value="1"/>
</dbReference>
<dbReference type="PANTHER" id="PTHR46847:SF1">
    <property type="entry name" value="D-ALLOSE-BINDING PERIPLASMIC PROTEIN-RELATED"/>
    <property type="match status" value="1"/>
</dbReference>
<evidence type="ECO:0000256" key="2">
    <source>
        <dbReference type="ARBA" id="ARBA00007639"/>
    </source>
</evidence>
<dbReference type="SUPFAM" id="SSF53822">
    <property type="entry name" value="Periplasmic binding protein-like I"/>
    <property type="match status" value="1"/>
</dbReference>
<feature type="non-terminal residue" evidence="5">
    <location>
        <position position="1"/>
    </location>
</feature>
<dbReference type="Pfam" id="PF13407">
    <property type="entry name" value="Peripla_BP_4"/>
    <property type="match status" value="1"/>
</dbReference>
<evidence type="ECO:0000256" key="1">
    <source>
        <dbReference type="ARBA" id="ARBA00004196"/>
    </source>
</evidence>
<name>K1SKS7_9ZZZZ</name>
<gene>
    <name evidence="5" type="ORF">LEA_19115</name>
</gene>
<dbReference type="InterPro" id="IPR028082">
    <property type="entry name" value="Peripla_BP_I"/>
</dbReference>
<keyword evidence="3" id="KW-0732">Signal</keyword>
<organism evidence="5">
    <name type="scientific">human gut metagenome</name>
    <dbReference type="NCBI Taxonomy" id="408170"/>
    <lineage>
        <taxon>unclassified sequences</taxon>
        <taxon>metagenomes</taxon>
        <taxon>organismal metagenomes</taxon>
    </lineage>
</organism>
<dbReference type="GO" id="GO:0030313">
    <property type="term" value="C:cell envelope"/>
    <property type="evidence" value="ECO:0007669"/>
    <property type="project" value="UniProtKB-SubCell"/>
</dbReference>
<feature type="domain" description="Periplasmic binding protein" evidence="4">
    <location>
        <begin position="2"/>
        <end position="90"/>
    </location>
</feature>
<evidence type="ECO:0000256" key="3">
    <source>
        <dbReference type="ARBA" id="ARBA00022729"/>
    </source>
</evidence>
<reference evidence="5" key="1">
    <citation type="journal article" date="2013" name="Environ. Microbiol.">
        <title>Microbiota from the distal guts of lean and obese adolescents exhibit partial functional redundancy besides clear differences in community structure.</title>
        <authorList>
            <person name="Ferrer M."/>
            <person name="Ruiz A."/>
            <person name="Lanza F."/>
            <person name="Haange S.B."/>
            <person name="Oberbach A."/>
            <person name="Till H."/>
            <person name="Bargiela R."/>
            <person name="Campoy C."/>
            <person name="Segura M.T."/>
            <person name="Richter M."/>
            <person name="von Bergen M."/>
            <person name="Seifert J."/>
            <person name="Suarez A."/>
        </authorList>
    </citation>
    <scope>NUCLEOTIDE SEQUENCE</scope>
</reference>
<comment type="caution">
    <text evidence="5">The sequence shown here is derived from an EMBL/GenBank/DDBJ whole genome shotgun (WGS) entry which is preliminary data.</text>
</comment>
<sequence>QKALDTAASMIQKYPNLKAIYCCNDTMALGALQAVKNANKLGKIMVVGTDGAAEAIDSVKAGELSATVAQDSAGIGAVSLKTMVETVKAGKAIDVNATPETIPVDSYIVTKDS</sequence>
<protein>
    <submittedName>
        <fullName evidence="5">D-allose-binding periplasmic protein</fullName>
    </submittedName>
</protein>
<dbReference type="Gene3D" id="3.40.50.2300">
    <property type="match status" value="2"/>
</dbReference>
<proteinExistence type="inferred from homology"/>
<dbReference type="AlphaFoldDB" id="K1SKS7"/>
<dbReference type="GO" id="GO:0030246">
    <property type="term" value="F:carbohydrate binding"/>
    <property type="evidence" value="ECO:0007669"/>
    <property type="project" value="UniProtKB-ARBA"/>
</dbReference>
<dbReference type="InterPro" id="IPR025997">
    <property type="entry name" value="SBP_2_dom"/>
</dbReference>
<accession>K1SKS7</accession>
<comment type="similarity">
    <text evidence="2">Belongs to the bacterial solute-binding protein 2 family.</text>
</comment>
<evidence type="ECO:0000313" key="5">
    <source>
        <dbReference type="EMBL" id="EKC47956.1"/>
    </source>
</evidence>
<comment type="subcellular location">
    <subcellularLocation>
        <location evidence="1">Cell envelope</location>
    </subcellularLocation>
</comment>